<dbReference type="EMBL" id="CAKKNE010000002">
    <property type="protein sequence ID" value="CAH0368508.1"/>
    <property type="molecule type" value="Genomic_DNA"/>
</dbReference>
<gene>
    <name evidence="10" type="ORF">PECAL_2P15750</name>
</gene>
<keyword evidence="3 9" id="KW-0812">Transmembrane</keyword>
<dbReference type="GO" id="GO:0005739">
    <property type="term" value="C:mitochondrion"/>
    <property type="evidence" value="ECO:0007669"/>
    <property type="project" value="TreeGrafter"/>
</dbReference>
<reference evidence="10" key="1">
    <citation type="submission" date="2021-11" db="EMBL/GenBank/DDBJ databases">
        <authorList>
            <consortium name="Genoscope - CEA"/>
            <person name="William W."/>
        </authorList>
    </citation>
    <scope>NUCLEOTIDE SEQUENCE</scope>
</reference>
<feature type="transmembrane region" description="Helical" evidence="9">
    <location>
        <begin position="243"/>
        <end position="263"/>
    </location>
</feature>
<sequence length="433" mass="45868">MLLLHLRRPAGRLAARRLKSIAATPETAPDIVIVNPLKTAAPASTLVIDLPDRSALTPSQFISIAGELGKSRLSGFVAMTGAMGYAATGAPLLAPGFALTTLGVFGTSCAANALNQIRETERDARMARTRKRPLPSGRCSPEFAAAFATAAGGAGASALAVLDPVASALAVGNMALYAGAYTSLKPKSEINTWVGAVVGGVPPLIGWAAAGGALYGPTSQIHAETLLQMEPAAMLMATPAEPWLLAGALYLWQFPHFFALAWVHRTDYGRGNFAMVPCNDPSGVRTANLILRYGLYSSVFPFAAVAMGAASPMFAVEGCLLNGALVAASMRFRQKRTTENARTVFRITLAYLPLLLFFLLLHSERLTRDEEGRPAKSPTLGDAMRPINDLGRMLCLHELHPATQRRRASTDADTPSFCPVDTGGKKDLPGTRR</sequence>
<feature type="transmembrane region" description="Helical" evidence="9">
    <location>
        <begin position="343"/>
        <end position="361"/>
    </location>
</feature>
<evidence type="ECO:0000256" key="9">
    <source>
        <dbReference type="SAM" id="Phobius"/>
    </source>
</evidence>
<evidence type="ECO:0000256" key="3">
    <source>
        <dbReference type="ARBA" id="ARBA00022692"/>
    </source>
</evidence>
<dbReference type="GO" id="GO:0006784">
    <property type="term" value="P:heme A biosynthetic process"/>
    <property type="evidence" value="ECO:0007669"/>
    <property type="project" value="TreeGrafter"/>
</dbReference>
<dbReference type="Proteomes" id="UP000789595">
    <property type="component" value="Unassembled WGS sequence"/>
</dbReference>
<protein>
    <recommendedName>
        <fullName evidence="7">Heme O synthase</fullName>
    </recommendedName>
</protein>
<dbReference type="PANTHER" id="PTHR43448:SF2">
    <property type="entry name" value="PROTOHEME IX FARNESYLTRANSFERASE, MITOCHONDRIAL"/>
    <property type="match status" value="1"/>
</dbReference>
<name>A0A8J2SEU2_9STRA</name>
<dbReference type="InterPro" id="IPR000537">
    <property type="entry name" value="UbiA_prenyltransferase"/>
</dbReference>
<dbReference type="GO" id="GO:0008495">
    <property type="term" value="F:protoheme IX farnesyltransferase activity"/>
    <property type="evidence" value="ECO:0007669"/>
    <property type="project" value="InterPro"/>
</dbReference>
<organism evidence="10 11">
    <name type="scientific">Pelagomonas calceolata</name>
    <dbReference type="NCBI Taxonomy" id="35677"/>
    <lineage>
        <taxon>Eukaryota</taxon>
        <taxon>Sar</taxon>
        <taxon>Stramenopiles</taxon>
        <taxon>Ochrophyta</taxon>
        <taxon>Pelagophyceae</taxon>
        <taxon>Pelagomonadales</taxon>
        <taxon>Pelagomonadaceae</taxon>
        <taxon>Pelagomonas</taxon>
    </lineage>
</organism>
<dbReference type="CDD" id="cd13957">
    <property type="entry name" value="PT_UbiA_Cox10"/>
    <property type="match status" value="1"/>
</dbReference>
<evidence type="ECO:0000256" key="2">
    <source>
        <dbReference type="ARBA" id="ARBA00022679"/>
    </source>
</evidence>
<keyword evidence="5" id="KW-0350">Heme biosynthesis</keyword>
<dbReference type="PANTHER" id="PTHR43448">
    <property type="entry name" value="PROTOHEME IX FARNESYLTRANSFERASE, MITOCHONDRIAL"/>
    <property type="match status" value="1"/>
</dbReference>
<evidence type="ECO:0000256" key="1">
    <source>
        <dbReference type="ARBA" id="ARBA00004141"/>
    </source>
</evidence>
<evidence type="ECO:0000256" key="6">
    <source>
        <dbReference type="ARBA" id="ARBA00023136"/>
    </source>
</evidence>
<evidence type="ECO:0000313" key="11">
    <source>
        <dbReference type="Proteomes" id="UP000789595"/>
    </source>
</evidence>
<keyword evidence="2" id="KW-0808">Transferase</keyword>
<proteinExistence type="predicted"/>
<dbReference type="OrthoDB" id="5211at2759"/>
<comment type="subcellular location">
    <subcellularLocation>
        <location evidence="1">Membrane</location>
        <topology evidence="1">Multi-pass membrane protein</topology>
    </subcellularLocation>
</comment>
<keyword evidence="4 9" id="KW-1133">Transmembrane helix</keyword>
<dbReference type="Gene3D" id="1.10.357.140">
    <property type="entry name" value="UbiA prenyltransferase"/>
    <property type="match status" value="1"/>
</dbReference>
<feature type="transmembrane region" description="Helical" evidence="9">
    <location>
        <begin position="299"/>
        <end position="322"/>
    </location>
</feature>
<evidence type="ECO:0000256" key="7">
    <source>
        <dbReference type="ARBA" id="ARBA00030253"/>
    </source>
</evidence>
<dbReference type="InterPro" id="IPR006369">
    <property type="entry name" value="Protohaem_IX_farnesylTrfase"/>
</dbReference>
<comment type="caution">
    <text evidence="10">The sequence shown here is derived from an EMBL/GenBank/DDBJ whole genome shotgun (WGS) entry which is preliminary data.</text>
</comment>
<keyword evidence="6 9" id="KW-0472">Membrane</keyword>
<evidence type="ECO:0000256" key="8">
    <source>
        <dbReference type="SAM" id="MobiDB-lite"/>
    </source>
</evidence>
<feature type="region of interest" description="Disordered" evidence="8">
    <location>
        <begin position="404"/>
        <end position="433"/>
    </location>
</feature>
<dbReference type="AlphaFoldDB" id="A0A8J2SEU2"/>
<evidence type="ECO:0000256" key="4">
    <source>
        <dbReference type="ARBA" id="ARBA00022989"/>
    </source>
</evidence>
<feature type="compositionally biased region" description="Basic and acidic residues" evidence="8">
    <location>
        <begin position="423"/>
        <end position="433"/>
    </location>
</feature>
<keyword evidence="11" id="KW-1185">Reference proteome</keyword>
<dbReference type="Pfam" id="PF01040">
    <property type="entry name" value="UbiA"/>
    <property type="match status" value="1"/>
</dbReference>
<evidence type="ECO:0000313" key="10">
    <source>
        <dbReference type="EMBL" id="CAH0368508.1"/>
    </source>
</evidence>
<evidence type="ECO:0000256" key="5">
    <source>
        <dbReference type="ARBA" id="ARBA00023133"/>
    </source>
</evidence>
<dbReference type="InterPro" id="IPR044878">
    <property type="entry name" value="UbiA_sf"/>
</dbReference>
<accession>A0A8J2SEU2</accession>
<dbReference type="GO" id="GO:0016020">
    <property type="term" value="C:membrane"/>
    <property type="evidence" value="ECO:0007669"/>
    <property type="project" value="UniProtKB-SubCell"/>
</dbReference>